<dbReference type="AlphaFoldDB" id="A0A172ZEF5"/>
<proteinExistence type="predicted"/>
<evidence type="ECO:0000313" key="3">
    <source>
        <dbReference type="Proteomes" id="UP000078148"/>
    </source>
</evidence>
<gene>
    <name evidence="2" type="ORF">AR543_05635</name>
</gene>
<dbReference type="EMBL" id="CP013023">
    <property type="protein sequence ID" value="ANF95540.1"/>
    <property type="molecule type" value="Genomic_DNA"/>
</dbReference>
<sequence length="256" mass="27720">MAYCTKCGTQLHENEIHTCMAEQSTAGAATASAPIMTTAKEQLARVDRHKILNLLKNPMSALHLRGDSDFLYGVLGIIASLVGFILWSWSFKHQLIKAMIAQFGGLMRDDSEAYSDASEYLPIVNHMLVLGLVSLIVMLVAVFLLGSKLGTQRIGWKDSLVKIGGLQWIVGAALIVAALVMFVSVKASLVLLLTTVIASLMLTLYAGIEIFRIHRERAVWFIAAAVLIQVVAVLVVFNSFGTELMDGLKGLGGGLF</sequence>
<keyword evidence="1" id="KW-0812">Transmembrane</keyword>
<evidence type="ECO:0000256" key="1">
    <source>
        <dbReference type="SAM" id="Phobius"/>
    </source>
</evidence>
<organism evidence="2 3">
    <name type="scientific">Paenibacillus bovis</name>
    <dbReference type="NCBI Taxonomy" id="1616788"/>
    <lineage>
        <taxon>Bacteria</taxon>
        <taxon>Bacillati</taxon>
        <taxon>Bacillota</taxon>
        <taxon>Bacilli</taxon>
        <taxon>Bacillales</taxon>
        <taxon>Paenibacillaceae</taxon>
        <taxon>Paenibacillus</taxon>
    </lineage>
</organism>
<dbReference type="STRING" id="1616788.AR543_05635"/>
<keyword evidence="3" id="KW-1185">Reference proteome</keyword>
<evidence type="ECO:0000313" key="2">
    <source>
        <dbReference type="EMBL" id="ANF95540.1"/>
    </source>
</evidence>
<feature type="transmembrane region" description="Helical" evidence="1">
    <location>
        <begin position="70"/>
        <end position="89"/>
    </location>
</feature>
<protein>
    <recommendedName>
        <fullName evidence="4">Yip1 domain-containing protein</fullName>
    </recommendedName>
</protein>
<accession>A0A172ZEF5</accession>
<name>A0A172ZEF5_9BACL</name>
<keyword evidence="1" id="KW-0472">Membrane</keyword>
<feature type="transmembrane region" description="Helical" evidence="1">
    <location>
        <begin position="218"/>
        <end position="240"/>
    </location>
</feature>
<dbReference type="OrthoDB" id="2598676at2"/>
<reference evidence="3" key="1">
    <citation type="submission" date="2015-10" db="EMBL/GenBank/DDBJ databases">
        <title>Genome of Paenibacillus bovis sp. nov.</title>
        <authorList>
            <person name="Wu Z."/>
            <person name="Gao C."/>
            <person name="Liu Z."/>
            <person name="Zheng H."/>
        </authorList>
    </citation>
    <scope>NUCLEOTIDE SEQUENCE [LARGE SCALE GENOMIC DNA]</scope>
    <source>
        <strain evidence="3">BD3526</strain>
    </source>
</reference>
<reference evidence="2 3" key="2">
    <citation type="journal article" date="2016" name="Int. J. Syst. Evol. Microbiol.">
        <title>Paenibacillus bovis sp. nov., isolated from raw yak (Bos grunniens) milk.</title>
        <authorList>
            <person name="Gao C."/>
            <person name="Han J."/>
            <person name="Liu Z."/>
            <person name="Xu X."/>
            <person name="Hang F."/>
            <person name="Wu Z."/>
        </authorList>
    </citation>
    <scope>NUCLEOTIDE SEQUENCE [LARGE SCALE GENOMIC DNA]</scope>
    <source>
        <strain evidence="2 3">BD3526</strain>
    </source>
</reference>
<keyword evidence="1" id="KW-1133">Transmembrane helix</keyword>
<feature type="transmembrane region" description="Helical" evidence="1">
    <location>
        <begin position="166"/>
        <end position="183"/>
    </location>
</feature>
<feature type="transmembrane region" description="Helical" evidence="1">
    <location>
        <begin position="189"/>
        <end position="211"/>
    </location>
</feature>
<dbReference type="Proteomes" id="UP000078148">
    <property type="component" value="Chromosome"/>
</dbReference>
<evidence type="ECO:0008006" key="4">
    <source>
        <dbReference type="Google" id="ProtNLM"/>
    </source>
</evidence>
<feature type="transmembrane region" description="Helical" evidence="1">
    <location>
        <begin position="123"/>
        <end position="145"/>
    </location>
</feature>
<dbReference type="RefSeq" id="WP_060532557.1">
    <property type="nucleotide sequence ID" value="NZ_CP013023.1"/>
</dbReference>
<dbReference type="KEGG" id="pbv:AR543_05635"/>